<dbReference type="Pfam" id="PF00583">
    <property type="entry name" value="Acetyltransf_1"/>
    <property type="match status" value="1"/>
</dbReference>
<gene>
    <name evidence="4" type="ORF">ABNK63_15575</name>
</gene>
<name>A0AAU7QMI2_9GAMM</name>
<dbReference type="SUPFAM" id="SSF55729">
    <property type="entry name" value="Acyl-CoA N-acyltransferases (Nat)"/>
    <property type="match status" value="1"/>
</dbReference>
<proteinExistence type="predicted"/>
<evidence type="ECO:0000259" key="3">
    <source>
        <dbReference type="PROSITE" id="PS51186"/>
    </source>
</evidence>
<reference evidence="4" key="1">
    <citation type="submission" date="2024-06" db="EMBL/GenBank/DDBJ databases">
        <authorList>
            <person name="Sun Y."/>
        </authorList>
    </citation>
    <scope>NUCLEOTIDE SEQUENCE</scope>
    <source>
        <strain evidence="4">IGA1.0</strain>
    </source>
</reference>
<protein>
    <submittedName>
        <fullName evidence="4">N-acetyltransferase</fullName>
        <ecNumber evidence="4">2.3.1.-</ecNumber>
    </submittedName>
</protein>
<dbReference type="Gene3D" id="3.40.630.30">
    <property type="match status" value="1"/>
</dbReference>
<keyword evidence="1 4" id="KW-0808">Transferase</keyword>
<dbReference type="EC" id="2.3.1.-" evidence="4"/>
<dbReference type="GO" id="GO:0016747">
    <property type="term" value="F:acyltransferase activity, transferring groups other than amino-acyl groups"/>
    <property type="evidence" value="ECO:0007669"/>
    <property type="project" value="InterPro"/>
</dbReference>
<dbReference type="EMBL" id="CP157948">
    <property type="protein sequence ID" value="XBS89793.1"/>
    <property type="molecule type" value="Genomic_DNA"/>
</dbReference>
<dbReference type="PROSITE" id="PS51186">
    <property type="entry name" value="GNAT"/>
    <property type="match status" value="1"/>
</dbReference>
<dbReference type="InterPro" id="IPR000182">
    <property type="entry name" value="GNAT_dom"/>
</dbReference>
<dbReference type="PANTHER" id="PTHR43420">
    <property type="entry name" value="ACETYLTRANSFERASE"/>
    <property type="match status" value="1"/>
</dbReference>
<dbReference type="PANTHER" id="PTHR43420:SF47">
    <property type="entry name" value="N-ACETYLTRANSFERASE DOMAIN-CONTAINING PROTEIN"/>
    <property type="match status" value="1"/>
</dbReference>
<dbReference type="InterPro" id="IPR016181">
    <property type="entry name" value="Acyl_CoA_acyltransferase"/>
</dbReference>
<evidence type="ECO:0000313" key="4">
    <source>
        <dbReference type="EMBL" id="XBS89793.1"/>
    </source>
</evidence>
<organism evidence="4">
    <name type="scientific">Rhodanobacter sp. IGA1.0</name>
    <dbReference type="NCBI Taxonomy" id="3158582"/>
    <lineage>
        <taxon>Bacteria</taxon>
        <taxon>Pseudomonadati</taxon>
        <taxon>Pseudomonadota</taxon>
        <taxon>Gammaproteobacteria</taxon>
        <taxon>Lysobacterales</taxon>
        <taxon>Rhodanobacteraceae</taxon>
        <taxon>Rhodanobacter</taxon>
    </lineage>
</organism>
<feature type="domain" description="N-acetyltransferase" evidence="3">
    <location>
        <begin position="4"/>
        <end position="208"/>
    </location>
</feature>
<evidence type="ECO:0000256" key="2">
    <source>
        <dbReference type="ARBA" id="ARBA00023315"/>
    </source>
</evidence>
<keyword evidence="2 4" id="KW-0012">Acyltransferase</keyword>
<sequence>MAGWLFRPAAASDVEAAVPLIHSSGPAAFDYVFAVPGVGDAQAFLRRAFVDGAGEFGWRNHVVGERDGVVVAVGAGYGGDTKWPFTLAAARQIVRHFGWRHAPGVIGRGLRTESVIPPPAGDLYYLGHLGVSPALRGKGAGTALVAHLLAQRPAAALGPVVLDVAVTNPDAQRLYQRLGFVVTAERPSKLANPQGLVPGHRRMQWQAPAEHD</sequence>
<dbReference type="CDD" id="cd04301">
    <property type="entry name" value="NAT_SF"/>
    <property type="match status" value="1"/>
</dbReference>
<dbReference type="AlphaFoldDB" id="A0AAU7QMI2"/>
<dbReference type="RefSeq" id="WP_007806715.1">
    <property type="nucleotide sequence ID" value="NZ_CP157948.1"/>
</dbReference>
<evidence type="ECO:0000256" key="1">
    <source>
        <dbReference type="ARBA" id="ARBA00022679"/>
    </source>
</evidence>
<accession>A0AAU7QMI2</accession>
<dbReference type="InterPro" id="IPR050680">
    <property type="entry name" value="YpeA/RimI_acetyltransf"/>
</dbReference>